<dbReference type="GO" id="GO:0006355">
    <property type="term" value="P:regulation of DNA-templated transcription"/>
    <property type="evidence" value="ECO:0007669"/>
    <property type="project" value="InterPro"/>
</dbReference>
<dbReference type="InterPro" id="IPR025944">
    <property type="entry name" value="Sigma_54_int_dom_CS"/>
</dbReference>
<dbReference type="STRING" id="318161.Sden_2970"/>
<dbReference type="SMART" id="SM00382">
    <property type="entry name" value="AAA"/>
    <property type="match status" value="1"/>
</dbReference>
<dbReference type="SUPFAM" id="SSF46689">
    <property type="entry name" value="Homeodomain-like"/>
    <property type="match status" value="1"/>
</dbReference>
<dbReference type="InterPro" id="IPR002078">
    <property type="entry name" value="Sigma_54_int"/>
</dbReference>
<sequence>MLRKDVIMEPLLMAGFQCDELNEVLSRQGYQAFYIKNNDYQAMPFNCHLCLVDLRDESFMAEANYLVRELDSCVHVIVLINKSQLNSTEITTFIAQFAWDYCTSPIHPERLEKCLGHGIGLARLKRQCVLKEVIPHSDDESTHSSLVMQQLFKQIARVAPTDIPVLIRGESGTGKELAAKKLHQLSSRSQGPFIAVNCGAMAAGLVQSELFGHEKGAFTGASSARKGKIALADGGSLFLDEIGDLPLELQVNLLRFLQEGVFDTLGGNGAISSDVRIIAATHVDLEQAIDEGQFRLDLYYRLNGITLETPPLRERRDDILPLAKYFIQSYLSEYDLTSKQLTPDAKQSLLNYSWPGNVRELINRVRRAVVLSDGDKINAFNLELADKREETQDFMSLKCLKDDAEKQALQSAILISGGQADVVACQLQISRATLYRLMDKHGLQL</sequence>
<dbReference type="eggNOG" id="COG2204">
    <property type="taxonomic scope" value="Bacteria"/>
</dbReference>
<evidence type="ECO:0000256" key="3">
    <source>
        <dbReference type="ARBA" id="ARBA00023015"/>
    </source>
</evidence>
<dbReference type="PANTHER" id="PTHR32071:SF120">
    <property type="entry name" value="TRANSCRIPTIONAL REGULATOR-RELATED"/>
    <property type="match status" value="1"/>
</dbReference>
<dbReference type="InterPro" id="IPR058031">
    <property type="entry name" value="AAA_lid_NorR"/>
</dbReference>
<evidence type="ECO:0000256" key="2">
    <source>
        <dbReference type="ARBA" id="ARBA00022840"/>
    </source>
</evidence>
<dbReference type="PANTHER" id="PTHR32071">
    <property type="entry name" value="TRANSCRIPTIONAL REGULATORY PROTEIN"/>
    <property type="match status" value="1"/>
</dbReference>
<dbReference type="GO" id="GO:0003677">
    <property type="term" value="F:DNA binding"/>
    <property type="evidence" value="ECO:0007669"/>
    <property type="project" value="UniProtKB-KW"/>
</dbReference>
<dbReference type="InterPro" id="IPR025943">
    <property type="entry name" value="Sigma_54_int_dom_ATP-bd_2"/>
</dbReference>
<reference evidence="7 8" key="1">
    <citation type="submission" date="2006-03" db="EMBL/GenBank/DDBJ databases">
        <title>Complete sequence of Shewanella denitrificans OS217.</title>
        <authorList>
            <consortium name="US DOE Joint Genome Institute"/>
            <person name="Copeland A."/>
            <person name="Lucas S."/>
            <person name="Lapidus A."/>
            <person name="Barry K."/>
            <person name="Detter J.C."/>
            <person name="Glavina del Rio T."/>
            <person name="Hammon N."/>
            <person name="Israni S."/>
            <person name="Dalin E."/>
            <person name="Tice H."/>
            <person name="Pitluck S."/>
            <person name="Brettin T."/>
            <person name="Bruce D."/>
            <person name="Han C."/>
            <person name="Tapia R."/>
            <person name="Gilna P."/>
            <person name="Kiss H."/>
            <person name="Schmutz J."/>
            <person name="Larimer F."/>
            <person name="Land M."/>
            <person name="Hauser L."/>
            <person name="Kyrpides N."/>
            <person name="Lykidis A."/>
            <person name="Richardson P."/>
        </authorList>
    </citation>
    <scope>NUCLEOTIDE SEQUENCE [LARGE SCALE GENOMIC DNA]</scope>
    <source>
        <strain evidence="8">OS217 / ATCC BAA-1090 / DSM 15013</strain>
    </source>
</reference>
<dbReference type="SUPFAM" id="SSF52172">
    <property type="entry name" value="CheY-like"/>
    <property type="match status" value="1"/>
</dbReference>
<dbReference type="OrthoDB" id="9804019at2"/>
<dbReference type="Gene3D" id="3.40.50.300">
    <property type="entry name" value="P-loop containing nucleotide triphosphate hydrolases"/>
    <property type="match status" value="1"/>
</dbReference>
<dbReference type="InterPro" id="IPR011006">
    <property type="entry name" value="CheY-like_superfamily"/>
</dbReference>
<evidence type="ECO:0000256" key="1">
    <source>
        <dbReference type="ARBA" id="ARBA00022741"/>
    </source>
</evidence>
<keyword evidence="2" id="KW-0067">ATP-binding</keyword>
<keyword evidence="1" id="KW-0547">Nucleotide-binding</keyword>
<gene>
    <name evidence="7" type="ordered locus">Sden_2970</name>
</gene>
<evidence type="ECO:0000256" key="4">
    <source>
        <dbReference type="ARBA" id="ARBA00023125"/>
    </source>
</evidence>
<dbReference type="SUPFAM" id="SSF52540">
    <property type="entry name" value="P-loop containing nucleoside triphosphate hydrolases"/>
    <property type="match status" value="1"/>
</dbReference>
<name>Q12JX8_SHEDO</name>
<dbReference type="HOGENOM" id="CLU_000445_0_6_6"/>
<protein>
    <submittedName>
        <fullName evidence="7">Sigma54 specific transcriptional regulator, Fis family</fullName>
    </submittedName>
</protein>
<dbReference type="InterPro" id="IPR045343">
    <property type="entry name" value="VpsR"/>
</dbReference>
<dbReference type="Gene3D" id="1.10.8.60">
    <property type="match status" value="1"/>
</dbReference>
<keyword evidence="5" id="KW-0804">Transcription</keyword>
<dbReference type="AlphaFoldDB" id="Q12JX8"/>
<keyword evidence="4" id="KW-0238">DNA-binding</keyword>
<dbReference type="PROSITE" id="PS50045">
    <property type="entry name" value="SIGMA54_INTERACT_4"/>
    <property type="match status" value="1"/>
</dbReference>
<keyword evidence="3" id="KW-0805">Transcription regulation</keyword>
<dbReference type="KEGG" id="sdn:Sden_2970"/>
<evidence type="ECO:0000256" key="5">
    <source>
        <dbReference type="ARBA" id="ARBA00023163"/>
    </source>
</evidence>
<dbReference type="Gene3D" id="1.10.10.60">
    <property type="entry name" value="Homeodomain-like"/>
    <property type="match status" value="1"/>
</dbReference>
<dbReference type="GO" id="GO:0005524">
    <property type="term" value="F:ATP binding"/>
    <property type="evidence" value="ECO:0007669"/>
    <property type="project" value="UniProtKB-KW"/>
</dbReference>
<organism evidence="7 8">
    <name type="scientific">Shewanella denitrificans (strain OS217 / ATCC BAA-1090 / DSM 15013)</name>
    <dbReference type="NCBI Taxonomy" id="318161"/>
    <lineage>
        <taxon>Bacteria</taxon>
        <taxon>Pseudomonadati</taxon>
        <taxon>Pseudomonadota</taxon>
        <taxon>Gammaproteobacteria</taxon>
        <taxon>Alteromonadales</taxon>
        <taxon>Shewanellaceae</taxon>
        <taxon>Shewanella</taxon>
    </lineage>
</organism>
<dbReference type="InterPro" id="IPR003593">
    <property type="entry name" value="AAA+_ATPase"/>
</dbReference>
<feature type="domain" description="Sigma-54 factor interaction" evidence="6">
    <location>
        <begin position="148"/>
        <end position="370"/>
    </location>
</feature>
<dbReference type="FunFam" id="3.40.50.300:FF:000006">
    <property type="entry name" value="DNA-binding transcriptional regulator NtrC"/>
    <property type="match status" value="1"/>
</dbReference>
<proteinExistence type="predicted"/>
<dbReference type="Pfam" id="PF25601">
    <property type="entry name" value="AAA_lid_14"/>
    <property type="match status" value="1"/>
</dbReference>
<accession>Q12JX8</accession>
<dbReference type="InterPro" id="IPR027417">
    <property type="entry name" value="P-loop_NTPase"/>
</dbReference>
<dbReference type="InterPro" id="IPR009057">
    <property type="entry name" value="Homeodomain-like_sf"/>
</dbReference>
<dbReference type="PROSITE" id="PS00676">
    <property type="entry name" value="SIGMA54_INTERACT_2"/>
    <property type="match status" value="1"/>
</dbReference>
<evidence type="ECO:0000259" key="6">
    <source>
        <dbReference type="PROSITE" id="PS50045"/>
    </source>
</evidence>
<dbReference type="EMBL" id="CP000302">
    <property type="protein sequence ID" value="ABE56248.1"/>
    <property type="molecule type" value="Genomic_DNA"/>
</dbReference>
<keyword evidence="8" id="KW-1185">Reference proteome</keyword>
<dbReference type="CDD" id="cd00009">
    <property type="entry name" value="AAA"/>
    <property type="match status" value="1"/>
</dbReference>
<dbReference type="Pfam" id="PF20161">
    <property type="entry name" value="VpsR"/>
    <property type="match status" value="1"/>
</dbReference>
<evidence type="ECO:0000313" key="8">
    <source>
        <dbReference type="Proteomes" id="UP000001982"/>
    </source>
</evidence>
<evidence type="ECO:0000313" key="7">
    <source>
        <dbReference type="EMBL" id="ABE56248.1"/>
    </source>
</evidence>
<dbReference type="Pfam" id="PF00158">
    <property type="entry name" value="Sigma54_activat"/>
    <property type="match status" value="1"/>
</dbReference>
<dbReference type="Proteomes" id="UP000001982">
    <property type="component" value="Chromosome"/>
</dbReference>
<dbReference type="PROSITE" id="PS00688">
    <property type="entry name" value="SIGMA54_INTERACT_3"/>
    <property type="match status" value="1"/>
</dbReference>